<evidence type="ECO:0000313" key="2">
    <source>
        <dbReference type="Proteomes" id="UP000008212"/>
    </source>
</evidence>
<proteinExistence type="predicted"/>
<dbReference type="AlphaFoldDB" id="Q73PC8"/>
<organism evidence="1 2">
    <name type="scientific">Treponema denticola (strain ATCC 35405 / DSM 14222 / CIP 103919 / JCM 8153 / KCTC 15104)</name>
    <dbReference type="NCBI Taxonomy" id="243275"/>
    <lineage>
        <taxon>Bacteria</taxon>
        <taxon>Pseudomonadati</taxon>
        <taxon>Spirochaetota</taxon>
        <taxon>Spirochaetia</taxon>
        <taxon>Spirochaetales</taxon>
        <taxon>Treponemataceae</taxon>
        <taxon>Treponema</taxon>
    </lineage>
</organism>
<gene>
    <name evidence="1" type="ordered locus">TDE_0871</name>
</gene>
<dbReference type="KEGG" id="tde:TDE_0871"/>
<dbReference type="PaxDb" id="243275-TDE_0871"/>
<dbReference type="HOGENOM" id="CLU_3190265_0_0_12"/>
<name>Q73PC8_TREDE</name>
<reference evidence="1 2" key="1">
    <citation type="journal article" date="2004" name="Proc. Natl. Acad. Sci. U.S.A.">
        <title>Comparison of the genome of the oral pathogen Treponema denticola with other spirochete genomes.</title>
        <authorList>
            <person name="Seshadri R."/>
            <person name="Myers G.S."/>
            <person name="Tettelin H."/>
            <person name="Eisen J.A."/>
            <person name="Heidelberg J.F."/>
            <person name="Dodson R.J."/>
            <person name="Davidsen T.M."/>
            <person name="DeBoy R.T."/>
            <person name="Fouts D.E."/>
            <person name="Haft D.H."/>
            <person name="Selengut J."/>
            <person name="Ren Q."/>
            <person name="Brinkac L.M."/>
            <person name="Madupu R."/>
            <person name="Kolonay J."/>
            <person name="Durkin S.A."/>
            <person name="Daugherty S.C."/>
            <person name="Shetty J."/>
            <person name="Shvartsbeyn A."/>
            <person name="Gebregeorgis E."/>
            <person name="Geer K."/>
            <person name="Tsegaye G."/>
            <person name="Malek J."/>
            <person name="Ayodeji B."/>
            <person name="Shatsman S."/>
            <person name="McLeod M.P."/>
            <person name="Smajs D."/>
            <person name="Howell J.K."/>
            <person name="Pal S."/>
            <person name="Amin A."/>
            <person name="Vashisth P."/>
            <person name="McNeill T.Z."/>
            <person name="Xiang Q."/>
            <person name="Sodergren E."/>
            <person name="Baca E."/>
            <person name="Weinstock G.M."/>
            <person name="Norris S.J."/>
            <person name="Fraser C.M."/>
            <person name="Paulsen I.T."/>
        </authorList>
    </citation>
    <scope>NUCLEOTIDE SEQUENCE [LARGE SCALE GENOMIC DNA]</scope>
    <source>
        <strain evidence="2">ATCC 35405 / DSM 14222 / CIP 103919 / JCM 8153 / KCTC 15104</strain>
    </source>
</reference>
<accession>Q73PC8</accession>
<dbReference type="EMBL" id="AE017226">
    <property type="protein sequence ID" value="AAS11362.1"/>
    <property type="molecule type" value="Genomic_DNA"/>
</dbReference>
<dbReference type="STRING" id="243275.TDE_0871"/>
<protein>
    <submittedName>
        <fullName evidence="1">Uncharacterized protein</fullName>
    </submittedName>
</protein>
<evidence type="ECO:0000313" key="1">
    <source>
        <dbReference type="EMBL" id="AAS11362.1"/>
    </source>
</evidence>
<sequence>MTKCGQYEEPLKDYLLYRIFRQKARSLYCFTTEKKLRPPPKRQPEL</sequence>
<keyword evidence="2" id="KW-1185">Reference proteome</keyword>
<dbReference type="Proteomes" id="UP000008212">
    <property type="component" value="Chromosome"/>
</dbReference>
<dbReference type="PATRIC" id="fig|243275.7.peg.841"/>